<dbReference type="OrthoDB" id="5175124at2"/>
<accession>A0A8E3BGS2</accession>
<comment type="caution">
    <text evidence="5">The sequence shown here is derived from an EMBL/GenBank/DDBJ whole genome shotgun (WGS) entry which is preliminary data.</text>
</comment>
<evidence type="ECO:0000313" key="5">
    <source>
        <dbReference type="EMBL" id="EWC62083.1"/>
    </source>
</evidence>
<evidence type="ECO:0008006" key="7">
    <source>
        <dbReference type="Google" id="ProtNLM"/>
    </source>
</evidence>
<dbReference type="Proteomes" id="UP000019277">
    <property type="component" value="Unassembled WGS sequence"/>
</dbReference>
<evidence type="ECO:0000256" key="1">
    <source>
        <dbReference type="ARBA" id="ARBA00004496"/>
    </source>
</evidence>
<dbReference type="InterPro" id="IPR025734">
    <property type="entry name" value="EspG"/>
</dbReference>
<gene>
    <name evidence="5" type="ORF">UO65_2597</name>
</gene>
<dbReference type="AlphaFoldDB" id="W7INX6"/>
<dbReference type="RefSeq" id="WP_052021106.1">
    <property type="nucleotide sequence ID" value="NZ_AYXG01000089.1"/>
</dbReference>
<keyword evidence="6" id="KW-1185">Reference proteome</keyword>
<dbReference type="EMBL" id="AYXG01000089">
    <property type="protein sequence ID" value="EWC62083.1"/>
    <property type="molecule type" value="Genomic_DNA"/>
</dbReference>
<keyword evidence="3" id="KW-0963">Cytoplasm</keyword>
<organism evidence="5 6">
    <name type="scientific">Actinokineospora spheciospongiae</name>
    <dbReference type="NCBI Taxonomy" id="909613"/>
    <lineage>
        <taxon>Bacteria</taxon>
        <taxon>Bacillati</taxon>
        <taxon>Actinomycetota</taxon>
        <taxon>Actinomycetes</taxon>
        <taxon>Pseudonocardiales</taxon>
        <taxon>Pseudonocardiaceae</taxon>
        <taxon>Actinokineospora</taxon>
    </lineage>
</organism>
<dbReference type="Pfam" id="PF14011">
    <property type="entry name" value="ESX-1_EspG"/>
    <property type="match status" value="1"/>
</dbReference>
<dbReference type="eggNOG" id="ENOG5033WXD">
    <property type="taxonomic scope" value="Bacteria"/>
</dbReference>
<evidence type="ECO:0000256" key="4">
    <source>
        <dbReference type="ARBA" id="ARBA00023186"/>
    </source>
</evidence>
<proteinExistence type="inferred from homology"/>
<comment type="subcellular location">
    <subcellularLocation>
        <location evidence="1">Cytoplasm</location>
    </subcellularLocation>
</comment>
<sequence length="255" mass="26797">MVATLTEVEFDLTWEALGLGERPYPIDVPSFGTTTAEREELRIGVIGSLTAKNLHDGRELDRELEDHLVLLARNDFSLDGLLSVGVPLRVLGVGQGSRSALAVQAGGEVRVGAAGPGGVVAEVAGMLPEVPAGPGNPVTLPKRVFHDAIDAYAAGGFANLEHALNRGGVSGRDLRTVTTLVESARSGGGQVAANAVDRVGRRTRTPVLNWFDTSAGRYLVLTSPQPDGSDWLTIGPVDPQRLAGRIRDLVDGVRA</sequence>
<name>W7INX6_9PSEU</name>
<evidence type="ECO:0000256" key="2">
    <source>
        <dbReference type="ARBA" id="ARBA00006411"/>
    </source>
</evidence>
<dbReference type="STRING" id="909613.UO65_2597"/>
<protein>
    <recommendedName>
        <fullName evidence="7">ESX secretion-associated protein EspG</fullName>
    </recommendedName>
</protein>
<evidence type="ECO:0000313" key="6">
    <source>
        <dbReference type="Proteomes" id="UP000019277"/>
    </source>
</evidence>
<keyword evidence="4" id="KW-0143">Chaperone</keyword>
<accession>W7INX6</accession>
<comment type="similarity">
    <text evidence="2">Belongs to the EspG family.</text>
</comment>
<evidence type="ECO:0000256" key="3">
    <source>
        <dbReference type="ARBA" id="ARBA00022490"/>
    </source>
</evidence>
<reference evidence="5 6" key="1">
    <citation type="journal article" date="2014" name="Genome Announc.">
        <title>Draft Genome Sequence of the Antitrypanosomally Active Sponge-Associated Bacterium Actinokineospora sp. Strain EG49.</title>
        <authorList>
            <person name="Harjes J."/>
            <person name="Ryu T."/>
            <person name="Abdelmohsen U.R."/>
            <person name="Moitinho-Silva L."/>
            <person name="Horn H."/>
            <person name="Ravasi T."/>
            <person name="Hentschel U."/>
        </authorList>
    </citation>
    <scope>NUCLEOTIDE SEQUENCE [LARGE SCALE GENOMIC DNA]</scope>
    <source>
        <strain evidence="5 6">EG49</strain>
    </source>
</reference>